<dbReference type="NCBIfam" id="TIGR04225">
    <property type="entry name" value="CshA_fibril_rpt"/>
    <property type="match status" value="2"/>
</dbReference>
<comment type="caution">
    <text evidence="8">The sequence shown here is derived from an EMBL/GenBank/DDBJ whole genome shotgun (WGS) entry which is preliminary data.</text>
</comment>
<dbReference type="NCBIfam" id="TIGR04308">
    <property type="entry name" value="repeat_SSSPR51"/>
    <property type="match status" value="17"/>
</dbReference>
<feature type="domain" description="Gram-positive cocci surface proteins LPxTG" evidence="7">
    <location>
        <begin position="2149"/>
        <end position="2182"/>
    </location>
</feature>
<organism evidence="8 9">
    <name type="scientific">Streptococcus oralis subsp. oralis</name>
    <dbReference type="NCBI Taxonomy" id="1891914"/>
    <lineage>
        <taxon>Bacteria</taxon>
        <taxon>Bacillati</taxon>
        <taxon>Bacillota</taxon>
        <taxon>Bacilli</taxon>
        <taxon>Lactobacillales</taxon>
        <taxon>Streptococcaceae</taxon>
        <taxon>Streptococcus</taxon>
    </lineage>
</organism>
<dbReference type="Pfam" id="PF04650">
    <property type="entry name" value="YSIRK_signal"/>
    <property type="match status" value="1"/>
</dbReference>
<feature type="compositionally biased region" description="Polar residues" evidence="5">
    <location>
        <begin position="2131"/>
        <end position="2153"/>
    </location>
</feature>
<evidence type="ECO:0000313" key="9">
    <source>
        <dbReference type="Proteomes" id="UP000193961"/>
    </source>
</evidence>
<dbReference type="PROSITE" id="PS50847">
    <property type="entry name" value="GRAM_POS_ANCHORING"/>
    <property type="match status" value="1"/>
</dbReference>
<dbReference type="Pfam" id="PF18877">
    <property type="entry name" value="SSSPR-51"/>
    <property type="match status" value="17"/>
</dbReference>
<feature type="compositionally biased region" description="Basic and acidic residues" evidence="5">
    <location>
        <begin position="1799"/>
        <end position="1888"/>
    </location>
</feature>
<keyword evidence="1" id="KW-0134">Cell wall</keyword>
<dbReference type="Proteomes" id="UP000193961">
    <property type="component" value="Unassembled WGS sequence"/>
</dbReference>
<feature type="compositionally biased region" description="Polar residues" evidence="5">
    <location>
        <begin position="1187"/>
        <end position="1196"/>
    </location>
</feature>
<feature type="compositionally biased region" description="Polar residues" evidence="5">
    <location>
        <begin position="1067"/>
        <end position="1082"/>
    </location>
</feature>
<feature type="region of interest" description="Disordered" evidence="5">
    <location>
        <begin position="2129"/>
        <end position="2155"/>
    </location>
</feature>
<gene>
    <name evidence="8" type="ORF">B7715_03740</name>
</gene>
<feature type="region of interest" description="Disordered" evidence="5">
    <location>
        <begin position="335"/>
        <end position="358"/>
    </location>
</feature>
<feature type="compositionally biased region" description="Basic and acidic residues" evidence="5">
    <location>
        <begin position="1899"/>
        <end position="2105"/>
    </location>
</feature>
<evidence type="ECO:0000256" key="3">
    <source>
        <dbReference type="ARBA" id="ARBA00022729"/>
    </source>
</evidence>
<dbReference type="Pfam" id="PF19076">
    <property type="entry name" value="CshA_repeat"/>
    <property type="match status" value="2"/>
</dbReference>
<dbReference type="InterPro" id="IPR005877">
    <property type="entry name" value="YSIRK_signal_dom"/>
</dbReference>
<feature type="transmembrane region" description="Helical" evidence="6">
    <location>
        <begin position="21"/>
        <end position="42"/>
    </location>
</feature>
<dbReference type="InterPro" id="IPR026395">
    <property type="entry name" value="CshA_fibril"/>
</dbReference>
<feature type="compositionally biased region" description="Basic and acidic residues" evidence="5">
    <location>
        <begin position="1319"/>
        <end position="1388"/>
    </location>
</feature>
<feature type="region of interest" description="Disordered" evidence="5">
    <location>
        <begin position="1170"/>
        <end position="1200"/>
    </location>
</feature>
<sequence length="2182" mass="239326">MKSKQQGFRTEKYIRYGIRKYSLGVASVAISAGLMFLGNGAVSAMELQGADTTLVSTSTLNTESFTETEKPETSIEKEKEVALKTVDKTDLVKKITELEEKVKTAKNIDDIVLSSAKELLDSAKSVISKEIVEQEEVDTELAKIKDLITVFAESVEVEKITESTEKVEETKETVEPVQEAKKILEQVTSEAEVTNVLATEAVRKNKVEGENKAAIEAAVANNKGVIAETKKVLANDALTAKQINDQLSRLNDSILAVYNDLKKAGVGKDGNFGVALAAQDFYAEEGTNVSRVSEINASNHTGKDTYTIPVQEIKLITGTDATGLEIEVYSNQRVGNDTNAGNGMHTEQGGKTGHNNKGRVDYPLTPDAAKKLAEEAPLWRNKLRADGSRISNAATSIYSANGGYEYLATEIYGLGYEQGIDRVLIKGLKDRIAVTEKAKQAGWSLTSVTPTNLVPGLTYDSETDTIQGKVIADIENGVYDLRFNITATNSDGRTVTFQIQNLRAGWVGWQDSTPPKIKSDSERYDRNVGDDANVNIQFYDESGASATPANSRGTYNYTTVEGKVVRVPQRFSRAVTGVSGYNTIGEQLDDSKVLIPGTSYSVANSTSDEQAADQTNMGRGIISGKLTEAGIYTVSVFAKDYDKLANNNVWNQSGQEAHATVTVVVKPKVEVQNVETYSTVVPVKISKGASSAKVTMPDGTVTNLKAVNGKWLVDSGSSNTAVSENQELGIVDSDTVFNIPVTSEATAKVGVDNIRVEASVENVKGTFLREQVELNGTDGQKHTATFNKATGHWELPSDYAESKTLNGDGTTRWTKRQVYTEAQQDGGMKFYIYEYIRQLDSTGKVTSVETPTRPETIYVSKNTNQVGDGMSVTVTYDKHSNTWASSDGTEVTATKLGNDSWEVHTKSGFGGIIRGTIATNTDVATVVNTKPTATSQDYTSTKGTAVDLRNEAKAAVTISDSEDAKYGKTTYITRITVTSPSGVQKVFDTKQDANNYNIASGYSLNEVGVYTVKIDVIDSNGNYTTEATIGGTESGVDHGVDSSTATTTYHITVTDTIEGHNVTSTDIQGATQKETPTFTSVGDGSPVKPSASSPAKLVDPKTGGFVDTLTIDGQGTYSIDNETGEVTFVPLKTFTGTATPVTVSLTAKLGKDANDTDITATATATYTPTVIPVKPTSTDDESEGPKGQTQNGTPTFTGGKVEVNGVEKTVEIDENVKPTFDDGTTKKVVPGEGTYTIDENGVVTFTPEKDFVGKASGVTVKRVDKNGTEITAKYTPTVRPITSFVDTKGNTLIPSEDGEQPKKDIPGYRFVETKKLPNGDTEHVYEKVKTSHKDKEGNEIPGHPTEDGEQPKKDIPGYRFVETKKLPNGDTEHVYEKVKTSHKDKEGNDIPGYPTEDGEQPKKDIPGYRFVETKKLPNGDTEHVYEKVKTSHKDKEGNEIPGHPTEDGEQPKKDIPGYRFVETKKLPNGDTEHVYEKVKTSHKDKEGNDIPGYPSEDGEQPKKDIPGYRFVETKKLPNGDTEHVYEKVKTSHKDKEGNEIPGHPTEDGEQPKKDIPGYRFVETKKLPNGDTEHVYEKVKTSHKDKEGNDIPGHPTEDGQQPKKDIPGYRFVETKKLPNGDTEHVYEKVKTSHKDKEGNDIPGHPTEDCQQPKKDIPGYRFVETKKLPNGDTEHVYEKVKTSHKDKEGNEIPGHPTEDGQQPKKDIPGYRFVETKKLPNGDTEHVYEKVKTSHKDKEGNEIPGHPTEDGEQPKKDIPGYRFVETKKLPNGDTEHVYEKVKTSHKDKEGNDIPGYPTEDGEQPKKDIPGYRFVETKKLPNGDTEHVYEKVKTSHKDKEGNEIPGHPTEDGEQPKKDIPGYRFVETKKLPNGDTEHVYEKVKTSHKDKEGNDIPGYPSEDGEQPKKDIPGYRFVETKKLPNGDTEHVYEKVKTSHKDKEGNEIPGHPTEDGQQPKKDIPGYRFVETKKLPNGDTEHVYEKVKTSHKDKEGNEIPGHPTEDGEQPKKDIPGYRFVETKKLPNGDTEHVYEKVKTSHKDKEGNEIPGHPTEDGEQPKKDIPGYRFVETKKLPNGDTEHVYEKVKTSHKDKEGNEIPGHPTEDGEQPKKDIPGYRFVETKKLPNGDTEHVYEKVVTAPQQKPTEQSPTTKATKELPNTGTEDHAALAALGVLGLMSGFGLVSRKKKED</sequence>
<keyword evidence="2" id="KW-0964">Secreted</keyword>
<feature type="region of interest" description="Disordered" evidence="5">
    <location>
        <begin position="1319"/>
        <end position="2105"/>
    </location>
</feature>
<feature type="compositionally biased region" description="Low complexity" evidence="5">
    <location>
        <begin position="1085"/>
        <end position="1096"/>
    </location>
</feature>
<dbReference type="NCBIfam" id="TIGR01168">
    <property type="entry name" value="YSIRK_signal"/>
    <property type="match status" value="1"/>
</dbReference>
<proteinExistence type="predicted"/>
<evidence type="ECO:0000256" key="4">
    <source>
        <dbReference type="ARBA" id="ARBA00023088"/>
    </source>
</evidence>
<feature type="compositionally biased region" description="Basic and acidic residues" evidence="5">
    <location>
        <begin position="1399"/>
        <end position="1488"/>
    </location>
</feature>
<keyword evidence="4" id="KW-0572">Peptidoglycan-anchor</keyword>
<dbReference type="InterPro" id="IPR027579">
    <property type="entry name" value="SSSPR51_Rpt"/>
</dbReference>
<dbReference type="InterPro" id="IPR019931">
    <property type="entry name" value="LPXTG_anchor"/>
</dbReference>
<dbReference type="NCBIfam" id="TIGR01167">
    <property type="entry name" value="LPXTG_anchor"/>
    <property type="match status" value="1"/>
</dbReference>
<accession>A0A1X1HXH9</accession>
<feature type="compositionally biased region" description="Basic and acidic residues" evidence="5">
    <location>
        <begin position="1499"/>
        <end position="1788"/>
    </location>
</feature>
<evidence type="ECO:0000259" key="7">
    <source>
        <dbReference type="PROSITE" id="PS50847"/>
    </source>
</evidence>
<reference evidence="8 9" key="1">
    <citation type="journal article" date="2016" name="Eur. J. Clin. Microbiol. Infect. Dis.">
        <title>Whole genome sequencing as a tool for phylogenetic analysis of clinical strains of Mitis group streptococci.</title>
        <authorList>
            <person name="Rasmussen L.H."/>
            <person name="Dargis R."/>
            <person name="Hojholt K."/>
            <person name="Christensen J.J."/>
            <person name="Skovgaard O."/>
            <person name="Justesen U.S."/>
            <person name="Rosenvinge F.S."/>
            <person name="Moser C."/>
            <person name="Lukjancenko O."/>
            <person name="Rasmussen S."/>
            <person name="Nielsen X.C."/>
        </authorList>
    </citation>
    <scope>NUCLEOTIDE SEQUENCE [LARGE SCALE GENOMIC DNA]</scope>
    <source>
        <strain evidence="8 9">OD_321121_09</strain>
    </source>
</reference>
<evidence type="ECO:0000256" key="6">
    <source>
        <dbReference type="SAM" id="Phobius"/>
    </source>
</evidence>
<evidence type="ECO:0000256" key="2">
    <source>
        <dbReference type="ARBA" id="ARBA00022525"/>
    </source>
</evidence>
<dbReference type="RefSeq" id="WP_084881443.1">
    <property type="nucleotide sequence ID" value="NZ_NCUQ01000010.1"/>
</dbReference>
<keyword evidence="6" id="KW-0812">Transmembrane</keyword>
<dbReference type="Pfam" id="PF00746">
    <property type="entry name" value="Gram_pos_anchor"/>
    <property type="match status" value="1"/>
</dbReference>
<dbReference type="EMBL" id="NCUQ01000010">
    <property type="protein sequence ID" value="ORO65508.1"/>
    <property type="molecule type" value="Genomic_DNA"/>
</dbReference>
<keyword evidence="3" id="KW-0732">Signal</keyword>
<keyword evidence="6" id="KW-0472">Membrane</keyword>
<protein>
    <submittedName>
        <fullName evidence="8">Cell wall anchor protein</fullName>
    </submittedName>
</protein>
<evidence type="ECO:0000256" key="1">
    <source>
        <dbReference type="ARBA" id="ARBA00022512"/>
    </source>
</evidence>
<name>A0A1X1HXH9_STROR</name>
<evidence type="ECO:0000256" key="5">
    <source>
        <dbReference type="SAM" id="MobiDB-lite"/>
    </source>
</evidence>
<feature type="region of interest" description="Disordered" evidence="5">
    <location>
        <begin position="1067"/>
        <end position="1101"/>
    </location>
</feature>
<keyword evidence="6" id="KW-1133">Transmembrane helix</keyword>
<evidence type="ECO:0000313" key="8">
    <source>
        <dbReference type="EMBL" id="ORO65508.1"/>
    </source>
</evidence>